<protein>
    <submittedName>
        <fullName evidence="1">Uncharacterized protein</fullName>
    </submittedName>
</protein>
<keyword evidence="2" id="KW-1185">Reference proteome</keyword>
<dbReference type="Proteomes" id="UP001516400">
    <property type="component" value="Unassembled WGS sequence"/>
</dbReference>
<organism evidence="1 2">
    <name type="scientific">Cryptolaemus montrouzieri</name>
    <dbReference type="NCBI Taxonomy" id="559131"/>
    <lineage>
        <taxon>Eukaryota</taxon>
        <taxon>Metazoa</taxon>
        <taxon>Ecdysozoa</taxon>
        <taxon>Arthropoda</taxon>
        <taxon>Hexapoda</taxon>
        <taxon>Insecta</taxon>
        <taxon>Pterygota</taxon>
        <taxon>Neoptera</taxon>
        <taxon>Endopterygota</taxon>
        <taxon>Coleoptera</taxon>
        <taxon>Polyphaga</taxon>
        <taxon>Cucujiformia</taxon>
        <taxon>Coccinelloidea</taxon>
        <taxon>Coccinellidae</taxon>
        <taxon>Scymninae</taxon>
        <taxon>Scymnini</taxon>
        <taxon>Cryptolaemus</taxon>
    </lineage>
</organism>
<evidence type="ECO:0000313" key="1">
    <source>
        <dbReference type="EMBL" id="KAL3283997.1"/>
    </source>
</evidence>
<reference evidence="1 2" key="1">
    <citation type="journal article" date="2021" name="BMC Biol.">
        <title>Horizontally acquired antibacterial genes associated with adaptive radiation of ladybird beetles.</title>
        <authorList>
            <person name="Li H.S."/>
            <person name="Tang X.F."/>
            <person name="Huang Y.H."/>
            <person name="Xu Z.Y."/>
            <person name="Chen M.L."/>
            <person name="Du X.Y."/>
            <person name="Qiu B.Y."/>
            <person name="Chen P.T."/>
            <person name="Zhang W."/>
            <person name="Slipinski A."/>
            <person name="Escalona H.E."/>
            <person name="Waterhouse R.M."/>
            <person name="Zwick A."/>
            <person name="Pang H."/>
        </authorList>
    </citation>
    <scope>NUCLEOTIDE SEQUENCE [LARGE SCALE GENOMIC DNA]</scope>
    <source>
        <strain evidence="1">SYSU2018</strain>
    </source>
</reference>
<dbReference type="AlphaFoldDB" id="A0ABD2NZC7"/>
<feature type="non-terminal residue" evidence="1">
    <location>
        <position position="81"/>
    </location>
</feature>
<gene>
    <name evidence="1" type="ORF">HHI36_018167</name>
</gene>
<evidence type="ECO:0000313" key="2">
    <source>
        <dbReference type="Proteomes" id="UP001516400"/>
    </source>
</evidence>
<comment type="caution">
    <text evidence="1">The sequence shown here is derived from an EMBL/GenBank/DDBJ whole genome shotgun (WGS) entry which is preliminary data.</text>
</comment>
<accession>A0ABD2NZC7</accession>
<proteinExistence type="predicted"/>
<name>A0ABD2NZC7_9CUCU</name>
<dbReference type="EMBL" id="JABFTP020000165">
    <property type="protein sequence ID" value="KAL3283997.1"/>
    <property type="molecule type" value="Genomic_DNA"/>
</dbReference>
<sequence length="81" mass="9629">MLKQSYQLKSSVYYPINIAFYRKYRKIYESTLQAAKKLHNISRYLGAHNKWKVAWSIFDDNVNLNSKSRVTLSDILIEDKL</sequence>